<comment type="similarity">
    <text evidence="4">Belongs to the vinculin/alpha-catenin family.</text>
</comment>
<dbReference type="OrthoDB" id="29742at2759"/>
<dbReference type="EnsemblMetazoa" id="SSS_2683s_mrna">
    <property type="protein sequence ID" value="KAF7491535.1"/>
    <property type="gene ID" value="SSS_2683"/>
</dbReference>
<dbReference type="GO" id="GO:0005856">
    <property type="term" value="C:cytoskeleton"/>
    <property type="evidence" value="ECO:0007669"/>
    <property type="project" value="UniProtKB-SubCell"/>
</dbReference>
<dbReference type="Pfam" id="PF01044">
    <property type="entry name" value="Vinculin"/>
    <property type="match status" value="1"/>
</dbReference>
<dbReference type="InterPro" id="IPR006077">
    <property type="entry name" value="Vinculin/catenin"/>
</dbReference>
<reference evidence="17" key="1">
    <citation type="journal article" date="2020" name="PLoS Negl. Trop. Dis.">
        <title>High-quality nuclear genome for Sarcoptes scabiei-A critical resource for a neglected parasite.</title>
        <authorList>
            <person name="Korhonen P.K."/>
            <person name="Gasser R.B."/>
            <person name="Ma G."/>
            <person name="Wang T."/>
            <person name="Stroehlein A.J."/>
            <person name="Young N.D."/>
            <person name="Ang C.S."/>
            <person name="Fernando D.D."/>
            <person name="Lu H.C."/>
            <person name="Taylor S."/>
            <person name="Reynolds S.L."/>
            <person name="Mofiz E."/>
            <person name="Najaraj S.H."/>
            <person name="Gowda H."/>
            <person name="Madugundu A."/>
            <person name="Renuse S."/>
            <person name="Holt D."/>
            <person name="Pandey A."/>
            <person name="Papenfuss A.T."/>
            <person name="Fischer K."/>
        </authorList>
    </citation>
    <scope>NUCLEOTIDE SEQUENCE [LARGE SCALE GENOMIC DNA]</scope>
</reference>
<feature type="compositionally biased region" description="Polar residues" evidence="14">
    <location>
        <begin position="804"/>
        <end position="821"/>
    </location>
</feature>
<gene>
    <name evidence="15" type="ORF">SSS_2683</name>
</gene>
<dbReference type="FunFam" id="1.20.120.230:FF:000010">
    <property type="entry name" value="Vinculin a"/>
    <property type="match status" value="1"/>
</dbReference>
<keyword evidence="7" id="KW-0963">Cytoplasm</keyword>
<keyword evidence="6" id="KW-1003">Cell membrane</keyword>
<keyword evidence="9" id="KW-0130">Cell adhesion</keyword>
<keyword evidence="13" id="KW-0206">Cytoskeleton</keyword>
<keyword evidence="8" id="KW-0677">Repeat</keyword>
<evidence type="ECO:0000313" key="15">
    <source>
        <dbReference type="EMBL" id="KAF7491535.1"/>
    </source>
</evidence>
<evidence type="ECO:0000256" key="11">
    <source>
        <dbReference type="ARBA" id="ARBA00023136"/>
    </source>
</evidence>
<evidence type="ECO:0000256" key="3">
    <source>
        <dbReference type="ARBA" id="ARBA00004536"/>
    </source>
</evidence>
<evidence type="ECO:0000256" key="9">
    <source>
        <dbReference type="ARBA" id="ARBA00022889"/>
    </source>
</evidence>
<evidence type="ECO:0000256" key="2">
    <source>
        <dbReference type="ARBA" id="ARBA00004413"/>
    </source>
</evidence>
<sequence length="1050" mass="117159">MPTFHTKTIAGILEPVAQQVSRLVILHEEAEDGNAMPDLERPVQGVSKAVTNLVNVGRETINSSDDPILKQDMPASLQRVERASHLLEDASAMLKSDPFSQPARKKLIEGSRGILQGTSLLLTCFDESEVRKIIKECKKVLDYLAVAEVIDNMEDLVQFVKDLSPCLTKVSRDVDYREKELTHQIHREILSRSLESIKTLAPVLICAMKIYVQLIAQGKTVNEAAENRNYLIHRMTDEINEIIRVLQLTTYDEDEWEADDITRLKKAYNAILGKLATAHDWLEDPSAVTGGVGEKSVRSIIENARRISNIVLPEDRDPIRKSANDIESMTNALCELRDDGKSGTPQAQSLGRSINNQLKNLSNLVNRAIQNLERSGIQGPAHTISGQVDQASKWLSNLNFDDKGIGSQAIKAIVSDGRKIGNLCNPAQKEDIYALCNQVEMLQKQLEDLCHRGLGHTPQAQELARKLKIKLRELNKMIEKALITRVVEDFIDIHTPLRQFVEAVHAPEGVTNRENNFLDKANNLSQFSQRVARTARNVGSGLAKNKRLAEGLINYSNQIESLTPQLISAGRIRLAHPNNKSADEHFDNLRAQYQDNLEKLQSMVDEAVDSVSFINASEDAILKYSALCENAIANQQPQSMVENTSNIARLSNRVLGVAKQEAENSEDFNFINNVNRSADNLQRSITSMIQDAKNVAINMSDPTAISKWRESNKHLINCVAEVKNALTPDIPDQMSQLSIDDEQFNKFDENIRSNRPISDDEFKNIFANLDGFIPDSQSAPEVPPLPKMVPVQAAAPPPSSTSTYQNYANYNQPRSGTDDSNISEQIGARIKARMANKMHVLYAYTPPRPPPPSMNNIAPLRPPPVAEYDDEYDDRFPTLQPNQPIMLAAHDLHQEVRQWSSKENEIIAAAKKMAIHMARLSTLCGGQGTKKDLIACAKQIAEMSDEVTRLAKDQAKLCTDKRMRTNILQVCERIPTIGTQLRILSTVKATLLGAQGSQEDQEATEMLVGNAQNLMQSVKETVRACEAASIKIRTDSGVRMVWVRKQPWYQ</sequence>
<evidence type="ECO:0000256" key="14">
    <source>
        <dbReference type="SAM" id="MobiDB-lite"/>
    </source>
</evidence>
<accession>A0A834VDG6</accession>
<evidence type="ECO:0000256" key="4">
    <source>
        <dbReference type="ARBA" id="ARBA00008376"/>
    </source>
</evidence>
<dbReference type="SUPFAM" id="SSF47220">
    <property type="entry name" value="alpha-catenin/vinculin-like"/>
    <property type="match status" value="6"/>
</dbReference>
<evidence type="ECO:0000256" key="1">
    <source>
        <dbReference type="ARBA" id="ARBA00004245"/>
    </source>
</evidence>
<dbReference type="AlphaFoldDB" id="A0A834VDG6"/>
<comment type="subcellular location">
    <subcellularLocation>
        <location evidence="3">Cell junction</location>
        <location evidence="3">Adherens junction</location>
    </subcellularLocation>
    <subcellularLocation>
        <location evidence="2">Cell membrane</location>
        <topology evidence="2">Peripheral membrane protein</topology>
        <orientation evidence="2">Cytoplasmic side</orientation>
    </subcellularLocation>
    <subcellularLocation>
        <location evidence="1">Cytoplasm</location>
        <location evidence="1">Cytoskeleton</location>
    </subcellularLocation>
</comment>
<dbReference type="PANTHER" id="PTHR46180">
    <property type="entry name" value="VINCULIN"/>
    <property type="match status" value="1"/>
</dbReference>
<dbReference type="EMBL" id="WVUK01000059">
    <property type="protein sequence ID" value="KAF7491535.1"/>
    <property type="molecule type" value="Genomic_DNA"/>
</dbReference>
<dbReference type="InterPro" id="IPR036723">
    <property type="entry name" value="Alpha-catenin/vinculin-like_sf"/>
</dbReference>
<dbReference type="GO" id="GO:0007155">
    <property type="term" value="P:cell adhesion"/>
    <property type="evidence" value="ECO:0007669"/>
    <property type="project" value="UniProtKB-KW"/>
</dbReference>
<evidence type="ECO:0000256" key="10">
    <source>
        <dbReference type="ARBA" id="ARBA00022949"/>
    </source>
</evidence>
<organism evidence="15">
    <name type="scientific">Sarcoptes scabiei</name>
    <name type="common">Itch mite</name>
    <name type="synonym">Acarus scabiei</name>
    <dbReference type="NCBI Taxonomy" id="52283"/>
    <lineage>
        <taxon>Eukaryota</taxon>
        <taxon>Metazoa</taxon>
        <taxon>Ecdysozoa</taxon>
        <taxon>Arthropoda</taxon>
        <taxon>Chelicerata</taxon>
        <taxon>Arachnida</taxon>
        <taxon>Acari</taxon>
        <taxon>Acariformes</taxon>
        <taxon>Sarcoptiformes</taxon>
        <taxon>Astigmata</taxon>
        <taxon>Psoroptidia</taxon>
        <taxon>Sarcoptoidea</taxon>
        <taxon>Sarcoptidae</taxon>
        <taxon>Sarcoptinae</taxon>
        <taxon>Sarcoptes</taxon>
    </lineage>
</organism>
<keyword evidence="17" id="KW-1185">Reference proteome</keyword>
<protein>
    <recommendedName>
        <fullName evidence="5">Vinculin</fullName>
    </recommendedName>
</protein>
<evidence type="ECO:0000256" key="8">
    <source>
        <dbReference type="ARBA" id="ARBA00022737"/>
    </source>
</evidence>
<evidence type="ECO:0000256" key="12">
    <source>
        <dbReference type="ARBA" id="ARBA00023203"/>
    </source>
</evidence>
<keyword evidence="10" id="KW-0965">Cell junction</keyword>
<dbReference type="InterPro" id="IPR017997">
    <property type="entry name" value="Vinculin"/>
</dbReference>
<dbReference type="Proteomes" id="UP000070412">
    <property type="component" value="Unassembled WGS sequence"/>
</dbReference>
<dbReference type="Gene3D" id="1.20.120.230">
    <property type="entry name" value="Alpha-catenin/vinculin-like"/>
    <property type="match status" value="4"/>
</dbReference>
<evidence type="ECO:0000256" key="6">
    <source>
        <dbReference type="ARBA" id="ARBA00022475"/>
    </source>
</evidence>
<dbReference type="Gene3D" id="1.20.120.810">
    <property type="entry name" value="Vinculin, Vh2 four-helix bundle"/>
    <property type="match status" value="2"/>
</dbReference>
<evidence type="ECO:0000256" key="13">
    <source>
        <dbReference type="ARBA" id="ARBA00023212"/>
    </source>
</evidence>
<dbReference type="GO" id="GO:0005886">
    <property type="term" value="C:plasma membrane"/>
    <property type="evidence" value="ECO:0007669"/>
    <property type="project" value="UniProtKB-SubCell"/>
</dbReference>
<proteinExistence type="inferred from homology"/>
<evidence type="ECO:0000256" key="7">
    <source>
        <dbReference type="ARBA" id="ARBA00022490"/>
    </source>
</evidence>
<evidence type="ECO:0000313" key="16">
    <source>
        <dbReference type="EnsemblMetazoa" id="KAF7491535.1"/>
    </source>
</evidence>
<reference evidence="16" key="3">
    <citation type="submission" date="2022-06" db="UniProtKB">
        <authorList>
            <consortium name="EnsemblMetazoa"/>
        </authorList>
    </citation>
    <scope>IDENTIFICATION</scope>
</reference>
<dbReference type="GO" id="GO:0005912">
    <property type="term" value="C:adherens junction"/>
    <property type="evidence" value="ECO:0007669"/>
    <property type="project" value="UniProtKB-SubCell"/>
</dbReference>
<feature type="region of interest" description="Disordered" evidence="14">
    <location>
        <begin position="792"/>
        <end position="821"/>
    </location>
</feature>
<evidence type="ECO:0000256" key="5">
    <source>
        <dbReference type="ARBA" id="ARBA00014125"/>
    </source>
</evidence>
<dbReference type="GO" id="GO:0051015">
    <property type="term" value="F:actin filament binding"/>
    <property type="evidence" value="ECO:0007669"/>
    <property type="project" value="InterPro"/>
</dbReference>
<keyword evidence="12" id="KW-0009">Actin-binding</keyword>
<keyword evidence="11" id="KW-0472">Membrane</keyword>
<evidence type="ECO:0000313" key="17">
    <source>
        <dbReference type="Proteomes" id="UP000070412"/>
    </source>
</evidence>
<dbReference type="PRINTS" id="PR00806">
    <property type="entry name" value="VINCULIN"/>
</dbReference>
<reference evidence="15" key="2">
    <citation type="submission" date="2020-01" db="EMBL/GenBank/DDBJ databases">
        <authorList>
            <person name="Korhonen P.K.K."/>
            <person name="Guangxu M.G."/>
            <person name="Wang T.W."/>
            <person name="Stroehlein A.J.S."/>
            <person name="Young N.D."/>
            <person name="Ang C.-S.A."/>
            <person name="Fernando D.W.F."/>
            <person name="Lu H.L."/>
            <person name="Taylor S.T."/>
            <person name="Ehtesham M.E.M."/>
            <person name="Najaraj S.H.N."/>
            <person name="Harsha G.H.G."/>
            <person name="Madugundu A.M."/>
            <person name="Renuse S.R."/>
            <person name="Holt D.H."/>
            <person name="Pandey A.P."/>
            <person name="Papenfuss A.P."/>
            <person name="Gasser R.B.G."/>
            <person name="Fischer K.F."/>
        </authorList>
    </citation>
    <scope>NUCLEOTIDE SEQUENCE</scope>
    <source>
        <strain evidence="15">SSS_KF_BRIS2020</strain>
    </source>
</reference>
<name>A0A834VDG6_SARSC</name>